<feature type="signal peptide" evidence="2">
    <location>
        <begin position="1"/>
        <end position="23"/>
    </location>
</feature>
<dbReference type="Pfam" id="PF13505">
    <property type="entry name" value="OMP_b-brl"/>
    <property type="match status" value="1"/>
</dbReference>
<feature type="domain" description="Outer membrane protein beta-barrel" evidence="3">
    <location>
        <begin position="10"/>
        <end position="257"/>
    </location>
</feature>
<dbReference type="InterPro" id="IPR011250">
    <property type="entry name" value="OMP/PagP_B-barrel"/>
</dbReference>
<comment type="caution">
    <text evidence="4">The sequence shown here is derived from an EMBL/GenBank/DDBJ whole genome shotgun (WGS) entry which is preliminary data.</text>
</comment>
<evidence type="ECO:0000313" key="5">
    <source>
        <dbReference type="Proteomes" id="UP000471640"/>
    </source>
</evidence>
<reference evidence="5" key="1">
    <citation type="journal article" date="2020" name="Microbiol. Resour. Announc.">
        <title>Draft Genome Sequences of Thiorhodococcus mannitoliphagus and Thiorhodococcus minor, Purple Sulfur Photosynthetic Bacteria in the Gammaproteobacterial Family Chromatiaceae.</title>
        <authorList>
            <person name="Aviles F.A."/>
            <person name="Meyer T.E."/>
            <person name="Kyndt J.A."/>
        </authorList>
    </citation>
    <scope>NUCLEOTIDE SEQUENCE [LARGE SCALE GENOMIC DNA]</scope>
    <source>
        <strain evidence="5">DSM 18266</strain>
    </source>
</reference>
<reference evidence="4 5" key="2">
    <citation type="submission" date="2020-02" db="EMBL/GenBank/DDBJ databases">
        <title>Genome sequences of Thiorhodococcus mannitoliphagus and Thiorhodococcus minor, purple sulfur photosynthetic bacteria in the gammaproteobacterial family, Chromatiaceae.</title>
        <authorList>
            <person name="Aviles F.A."/>
            <person name="Meyer T.E."/>
            <person name="Kyndt J.A."/>
        </authorList>
    </citation>
    <scope>NUCLEOTIDE SEQUENCE [LARGE SCALE GENOMIC DNA]</scope>
    <source>
        <strain evidence="4 5">DSM 18266</strain>
    </source>
</reference>
<dbReference type="Proteomes" id="UP000471640">
    <property type="component" value="Unassembled WGS sequence"/>
</dbReference>
<feature type="chain" id="PRO_5026877305" evidence="2">
    <location>
        <begin position="24"/>
        <end position="257"/>
    </location>
</feature>
<dbReference type="RefSeq" id="WP_164652315.1">
    <property type="nucleotide sequence ID" value="NZ_JAAIJR010000009.1"/>
</dbReference>
<dbReference type="SUPFAM" id="SSF56925">
    <property type="entry name" value="OMPA-like"/>
    <property type="match status" value="1"/>
</dbReference>
<dbReference type="Gene3D" id="2.40.160.20">
    <property type="match status" value="1"/>
</dbReference>
<keyword evidence="1 2" id="KW-0732">Signal</keyword>
<evidence type="ECO:0000256" key="2">
    <source>
        <dbReference type="SAM" id="SignalP"/>
    </source>
</evidence>
<gene>
    <name evidence="4" type="ORF">G3480_03625</name>
</gene>
<dbReference type="InterPro" id="IPR027385">
    <property type="entry name" value="Beta-barrel_OMP"/>
</dbReference>
<sequence length="257" mass="27785">MRCFRPRDLIAVLSVLGAPLAFAAESPWYGRVGLGWQQSDSIHLGDQDCASTAPPALFGCAVGDDGRPIGAYGDFGSSWLWELGAGYRLTPDWRVELNYSQAGGYDFSGQANFSHVSGGQPVSGNLTTHLLLAQLVRDIDLGWERVKPWIGIGAGWARHDLDRMTYGFPGLAPGAATLVSGGDSDQFAWRIDLGIAILLDTRFILDLGWNYTDLGKVQSDAGPATILRTRGTRVLDIAGTEGDLRVQGVRIGLRYLF</sequence>
<proteinExistence type="predicted"/>
<name>A0A6P1DQI4_9GAMM</name>
<organism evidence="4 5">
    <name type="scientific">Thiorhodococcus mannitoliphagus</name>
    <dbReference type="NCBI Taxonomy" id="329406"/>
    <lineage>
        <taxon>Bacteria</taxon>
        <taxon>Pseudomonadati</taxon>
        <taxon>Pseudomonadota</taxon>
        <taxon>Gammaproteobacteria</taxon>
        <taxon>Chromatiales</taxon>
        <taxon>Chromatiaceae</taxon>
        <taxon>Thiorhodococcus</taxon>
    </lineage>
</organism>
<dbReference type="EMBL" id="JAAIJR010000009">
    <property type="protein sequence ID" value="NEX19413.1"/>
    <property type="molecule type" value="Genomic_DNA"/>
</dbReference>
<protein>
    <submittedName>
        <fullName evidence="4">Porin family protein</fullName>
    </submittedName>
</protein>
<accession>A0A6P1DQI4</accession>
<evidence type="ECO:0000313" key="4">
    <source>
        <dbReference type="EMBL" id="NEX19413.1"/>
    </source>
</evidence>
<dbReference type="AlphaFoldDB" id="A0A6P1DQI4"/>
<keyword evidence="5" id="KW-1185">Reference proteome</keyword>
<evidence type="ECO:0000259" key="3">
    <source>
        <dbReference type="Pfam" id="PF13505"/>
    </source>
</evidence>
<evidence type="ECO:0000256" key="1">
    <source>
        <dbReference type="ARBA" id="ARBA00022729"/>
    </source>
</evidence>